<comment type="caution">
    <text evidence="2">The sequence shown here is derived from an EMBL/GenBank/DDBJ whole genome shotgun (WGS) entry which is preliminary data.</text>
</comment>
<protein>
    <submittedName>
        <fullName evidence="2">Uncharacterized protein</fullName>
    </submittedName>
</protein>
<evidence type="ECO:0000313" key="3">
    <source>
        <dbReference type="Proteomes" id="UP000233551"/>
    </source>
</evidence>
<accession>A0A2I0ID08</accession>
<reference evidence="2 3" key="1">
    <citation type="submission" date="2017-11" db="EMBL/GenBank/DDBJ databases">
        <title>De-novo sequencing of pomegranate (Punica granatum L.) genome.</title>
        <authorList>
            <person name="Akparov Z."/>
            <person name="Amiraslanov A."/>
            <person name="Hajiyeva S."/>
            <person name="Abbasov M."/>
            <person name="Kaur K."/>
            <person name="Hamwieh A."/>
            <person name="Solovyev V."/>
            <person name="Salamov A."/>
            <person name="Braich B."/>
            <person name="Kosarev P."/>
            <person name="Mahmoud A."/>
            <person name="Hajiyev E."/>
            <person name="Babayeva S."/>
            <person name="Izzatullayeva V."/>
            <person name="Mammadov A."/>
            <person name="Mammadov A."/>
            <person name="Sharifova S."/>
            <person name="Ojaghi J."/>
            <person name="Eynullazada K."/>
            <person name="Bayramov B."/>
            <person name="Abdulazimova A."/>
            <person name="Shahmuradov I."/>
        </authorList>
    </citation>
    <scope>NUCLEOTIDE SEQUENCE [LARGE SCALE GENOMIC DNA]</scope>
    <source>
        <strain evidence="3">cv. AG2017</strain>
        <tissue evidence="2">Leaf</tissue>
    </source>
</reference>
<feature type="compositionally biased region" description="Polar residues" evidence="1">
    <location>
        <begin position="145"/>
        <end position="162"/>
    </location>
</feature>
<dbReference type="EMBL" id="PGOL01003267">
    <property type="protein sequence ID" value="PKI41871.1"/>
    <property type="molecule type" value="Genomic_DNA"/>
</dbReference>
<gene>
    <name evidence="2" type="ORF">CRG98_037741</name>
</gene>
<feature type="region of interest" description="Disordered" evidence="1">
    <location>
        <begin position="134"/>
        <end position="162"/>
    </location>
</feature>
<name>A0A2I0ID08_PUNGR</name>
<organism evidence="2 3">
    <name type="scientific">Punica granatum</name>
    <name type="common">Pomegranate</name>
    <dbReference type="NCBI Taxonomy" id="22663"/>
    <lineage>
        <taxon>Eukaryota</taxon>
        <taxon>Viridiplantae</taxon>
        <taxon>Streptophyta</taxon>
        <taxon>Embryophyta</taxon>
        <taxon>Tracheophyta</taxon>
        <taxon>Spermatophyta</taxon>
        <taxon>Magnoliopsida</taxon>
        <taxon>eudicotyledons</taxon>
        <taxon>Gunneridae</taxon>
        <taxon>Pentapetalae</taxon>
        <taxon>rosids</taxon>
        <taxon>malvids</taxon>
        <taxon>Myrtales</taxon>
        <taxon>Lythraceae</taxon>
        <taxon>Punica</taxon>
    </lineage>
</organism>
<evidence type="ECO:0000313" key="2">
    <source>
        <dbReference type="EMBL" id="PKI41871.1"/>
    </source>
</evidence>
<keyword evidence="3" id="KW-1185">Reference proteome</keyword>
<evidence type="ECO:0000256" key="1">
    <source>
        <dbReference type="SAM" id="MobiDB-lite"/>
    </source>
</evidence>
<proteinExistence type="predicted"/>
<dbReference type="Proteomes" id="UP000233551">
    <property type="component" value="Unassembled WGS sequence"/>
</dbReference>
<sequence>MRVAADPRGACLSRDVWKSSTLSRQCLEGFKWPWPASGRPKEEAKGTRQLEIYGGRASCQCFGSGGAIASETRPNRGLEPRLLAYDRNPSHGGAVAAIRGHGLHQEGLGRRLPSTVSWNRGHLRNLKQRWLFSTRSSRPEPRLLPTSTNSRPLSSPSGYNRA</sequence>
<dbReference type="AlphaFoldDB" id="A0A2I0ID08"/>